<protein>
    <submittedName>
        <fullName evidence="1">Uncharacterized protein</fullName>
    </submittedName>
</protein>
<organism evidence="1 2">
    <name type="scientific">Ixodes persulcatus</name>
    <name type="common">Taiga tick</name>
    <dbReference type="NCBI Taxonomy" id="34615"/>
    <lineage>
        <taxon>Eukaryota</taxon>
        <taxon>Metazoa</taxon>
        <taxon>Ecdysozoa</taxon>
        <taxon>Arthropoda</taxon>
        <taxon>Chelicerata</taxon>
        <taxon>Arachnida</taxon>
        <taxon>Acari</taxon>
        <taxon>Parasitiformes</taxon>
        <taxon>Ixodida</taxon>
        <taxon>Ixodoidea</taxon>
        <taxon>Ixodidae</taxon>
        <taxon>Ixodinae</taxon>
        <taxon>Ixodes</taxon>
    </lineage>
</organism>
<keyword evidence="2" id="KW-1185">Reference proteome</keyword>
<evidence type="ECO:0000313" key="2">
    <source>
        <dbReference type="Proteomes" id="UP000805193"/>
    </source>
</evidence>
<evidence type="ECO:0000313" key="1">
    <source>
        <dbReference type="EMBL" id="KAG0420207.1"/>
    </source>
</evidence>
<sequence length="136" mass="15013">MDRFVNYDDVGAAAKDQLADHALVLMFVPLFEDWVQPIAGFSTKGAAPGKVLLQLVLSAILKLEKNNASIIGVITDGAGSNRYMWSQLGVSGKLNSERNSILNPCDPSRKIFFLCDVPHIVKCIRNHQKKRVYGQV</sequence>
<comment type="caution">
    <text evidence="1">The sequence shown here is derived from an EMBL/GenBank/DDBJ whole genome shotgun (WGS) entry which is preliminary data.</text>
</comment>
<proteinExistence type="predicted"/>
<dbReference type="EMBL" id="JABSTQ010010530">
    <property type="protein sequence ID" value="KAG0420207.1"/>
    <property type="molecule type" value="Genomic_DNA"/>
</dbReference>
<name>A0AC60PJ20_IXOPE</name>
<reference evidence="1 2" key="1">
    <citation type="journal article" date="2020" name="Cell">
        <title>Large-Scale Comparative Analyses of Tick Genomes Elucidate Their Genetic Diversity and Vector Capacities.</title>
        <authorList>
            <consortium name="Tick Genome and Microbiome Consortium (TIGMIC)"/>
            <person name="Jia N."/>
            <person name="Wang J."/>
            <person name="Shi W."/>
            <person name="Du L."/>
            <person name="Sun Y."/>
            <person name="Zhan W."/>
            <person name="Jiang J.F."/>
            <person name="Wang Q."/>
            <person name="Zhang B."/>
            <person name="Ji P."/>
            <person name="Bell-Sakyi L."/>
            <person name="Cui X.M."/>
            <person name="Yuan T.T."/>
            <person name="Jiang B.G."/>
            <person name="Yang W.F."/>
            <person name="Lam T.T."/>
            <person name="Chang Q.C."/>
            <person name="Ding S.J."/>
            <person name="Wang X.J."/>
            <person name="Zhu J.G."/>
            <person name="Ruan X.D."/>
            <person name="Zhao L."/>
            <person name="Wei J.T."/>
            <person name="Ye R.Z."/>
            <person name="Que T.C."/>
            <person name="Du C.H."/>
            <person name="Zhou Y.H."/>
            <person name="Cheng J.X."/>
            <person name="Dai P.F."/>
            <person name="Guo W.B."/>
            <person name="Han X.H."/>
            <person name="Huang E.J."/>
            <person name="Li L.F."/>
            <person name="Wei W."/>
            <person name="Gao Y.C."/>
            <person name="Liu J.Z."/>
            <person name="Shao H.Z."/>
            <person name="Wang X."/>
            <person name="Wang C.C."/>
            <person name="Yang T.C."/>
            <person name="Huo Q.B."/>
            <person name="Li W."/>
            <person name="Chen H.Y."/>
            <person name="Chen S.E."/>
            <person name="Zhou L.G."/>
            <person name="Ni X.B."/>
            <person name="Tian J.H."/>
            <person name="Sheng Y."/>
            <person name="Liu T."/>
            <person name="Pan Y.S."/>
            <person name="Xia L.Y."/>
            <person name="Li J."/>
            <person name="Zhao F."/>
            <person name="Cao W.C."/>
        </authorList>
    </citation>
    <scope>NUCLEOTIDE SEQUENCE [LARGE SCALE GENOMIC DNA]</scope>
    <source>
        <strain evidence="1">Iper-2018</strain>
    </source>
</reference>
<gene>
    <name evidence="1" type="ORF">HPB47_003607</name>
</gene>
<accession>A0AC60PJ20</accession>
<dbReference type="Proteomes" id="UP000805193">
    <property type="component" value="Unassembled WGS sequence"/>
</dbReference>